<comment type="caution">
    <text evidence="3">The sequence shown here is derived from an EMBL/GenBank/DDBJ whole genome shotgun (WGS) entry which is preliminary data.</text>
</comment>
<accession>A0A6N8J1Q5</accession>
<gene>
    <name evidence="3" type="ORF">GON04_21785</name>
</gene>
<evidence type="ECO:0000313" key="4">
    <source>
        <dbReference type="Proteomes" id="UP000469385"/>
    </source>
</evidence>
<dbReference type="Proteomes" id="UP000469385">
    <property type="component" value="Unassembled WGS sequence"/>
</dbReference>
<feature type="signal peptide" evidence="1">
    <location>
        <begin position="1"/>
        <end position="22"/>
    </location>
</feature>
<dbReference type="Pfam" id="PF00565">
    <property type="entry name" value="SNase"/>
    <property type="match status" value="1"/>
</dbReference>
<reference evidence="3 4" key="1">
    <citation type="submission" date="2019-12" db="EMBL/GenBank/DDBJ databases">
        <authorList>
            <person name="Huq M.A."/>
        </authorList>
    </citation>
    <scope>NUCLEOTIDE SEQUENCE [LARGE SCALE GENOMIC DNA]</scope>
    <source>
        <strain evidence="3 4">MAH-25</strain>
    </source>
</reference>
<dbReference type="Gene3D" id="2.40.50.90">
    <property type="match status" value="1"/>
</dbReference>
<feature type="domain" description="TNase-like" evidence="2">
    <location>
        <begin position="22"/>
        <end position="146"/>
    </location>
</feature>
<protein>
    <submittedName>
        <fullName evidence="3">Nuclease</fullName>
    </submittedName>
</protein>
<dbReference type="PANTHER" id="PTHR12302">
    <property type="entry name" value="EBNA2 BINDING PROTEIN P100"/>
    <property type="match status" value="1"/>
</dbReference>
<dbReference type="SMART" id="SM00318">
    <property type="entry name" value="SNc"/>
    <property type="match status" value="1"/>
</dbReference>
<evidence type="ECO:0000313" key="3">
    <source>
        <dbReference type="EMBL" id="MVQ32106.1"/>
    </source>
</evidence>
<dbReference type="PANTHER" id="PTHR12302:SF26">
    <property type="entry name" value="BLR1266 PROTEIN"/>
    <property type="match status" value="1"/>
</dbReference>
<evidence type="ECO:0000259" key="2">
    <source>
        <dbReference type="PROSITE" id="PS50830"/>
    </source>
</evidence>
<dbReference type="AlphaFoldDB" id="A0A6N8J1Q5"/>
<dbReference type="PROSITE" id="PS50830">
    <property type="entry name" value="TNASE_3"/>
    <property type="match status" value="1"/>
</dbReference>
<organism evidence="3 4">
    <name type="scientific">Ramlibacter pinisoli</name>
    <dbReference type="NCBI Taxonomy" id="2682844"/>
    <lineage>
        <taxon>Bacteria</taxon>
        <taxon>Pseudomonadati</taxon>
        <taxon>Pseudomonadota</taxon>
        <taxon>Betaproteobacteria</taxon>
        <taxon>Burkholderiales</taxon>
        <taxon>Comamonadaceae</taxon>
        <taxon>Ramlibacter</taxon>
    </lineage>
</organism>
<proteinExistence type="predicted"/>
<dbReference type="SUPFAM" id="SSF50199">
    <property type="entry name" value="Staphylococcal nuclease"/>
    <property type="match status" value="1"/>
</dbReference>
<name>A0A6N8J1Q5_9BURK</name>
<dbReference type="RefSeq" id="WP_157400095.1">
    <property type="nucleotide sequence ID" value="NZ_WSEL01000009.1"/>
</dbReference>
<dbReference type="InterPro" id="IPR035437">
    <property type="entry name" value="SNase_OB-fold_sf"/>
</dbReference>
<sequence>MVIHTRFALTAFILVSATWARADIDGAVVGVSDEDTITVLDDERVQHKVRLAGIDAPEKLQAFGARSKQSLSACAFGQRAHVDGEKVDHYGRLVGKVVVSGVDCNLRQVQAGLAWHYKQYQREQSAPDRRSCCVTLCSCPCRGRRS</sequence>
<keyword evidence="1" id="KW-0732">Signal</keyword>
<keyword evidence="4" id="KW-1185">Reference proteome</keyword>
<feature type="chain" id="PRO_5026673438" evidence="1">
    <location>
        <begin position="23"/>
        <end position="146"/>
    </location>
</feature>
<dbReference type="EMBL" id="WSEL01000009">
    <property type="protein sequence ID" value="MVQ32106.1"/>
    <property type="molecule type" value="Genomic_DNA"/>
</dbReference>
<dbReference type="InterPro" id="IPR016071">
    <property type="entry name" value="Staphylococal_nuclease_OB-fold"/>
</dbReference>
<evidence type="ECO:0000256" key="1">
    <source>
        <dbReference type="SAM" id="SignalP"/>
    </source>
</evidence>